<evidence type="ECO:0000313" key="2">
    <source>
        <dbReference type="Proteomes" id="UP001374584"/>
    </source>
</evidence>
<dbReference type="EMBL" id="JAYMYR010000011">
    <property type="protein sequence ID" value="KAK7333850.1"/>
    <property type="molecule type" value="Genomic_DNA"/>
</dbReference>
<sequence>MKRSSSASPKKYFKRGSRIRWPEGAISRESINTVKKLGHLKDMLCRSVDSFKVFEVHFDGPFVFTVDDILCATAEIMGKSAYWNNIHEDG</sequence>
<organism evidence="1 2">
    <name type="scientific">Phaseolus coccineus</name>
    <name type="common">Scarlet runner bean</name>
    <name type="synonym">Phaseolus multiflorus</name>
    <dbReference type="NCBI Taxonomy" id="3886"/>
    <lineage>
        <taxon>Eukaryota</taxon>
        <taxon>Viridiplantae</taxon>
        <taxon>Streptophyta</taxon>
        <taxon>Embryophyta</taxon>
        <taxon>Tracheophyta</taxon>
        <taxon>Spermatophyta</taxon>
        <taxon>Magnoliopsida</taxon>
        <taxon>eudicotyledons</taxon>
        <taxon>Gunneridae</taxon>
        <taxon>Pentapetalae</taxon>
        <taxon>rosids</taxon>
        <taxon>fabids</taxon>
        <taxon>Fabales</taxon>
        <taxon>Fabaceae</taxon>
        <taxon>Papilionoideae</taxon>
        <taxon>50 kb inversion clade</taxon>
        <taxon>NPAAA clade</taxon>
        <taxon>indigoferoid/millettioid clade</taxon>
        <taxon>Phaseoleae</taxon>
        <taxon>Phaseolus</taxon>
    </lineage>
</organism>
<dbReference type="AlphaFoldDB" id="A0AAN9LD41"/>
<proteinExistence type="predicted"/>
<evidence type="ECO:0000313" key="1">
    <source>
        <dbReference type="EMBL" id="KAK7333850.1"/>
    </source>
</evidence>
<protein>
    <submittedName>
        <fullName evidence="1">Uncharacterized protein</fullName>
    </submittedName>
</protein>
<gene>
    <name evidence="1" type="ORF">VNO80_30629</name>
</gene>
<reference evidence="1 2" key="1">
    <citation type="submission" date="2024-01" db="EMBL/GenBank/DDBJ databases">
        <title>The genomes of 5 underutilized Papilionoideae crops provide insights into root nodulation and disease resistanc.</title>
        <authorList>
            <person name="Jiang F."/>
        </authorList>
    </citation>
    <scope>NUCLEOTIDE SEQUENCE [LARGE SCALE GENOMIC DNA]</scope>
    <source>
        <strain evidence="1">JINMINGXINNONG_FW02</strain>
        <tissue evidence="1">Leaves</tissue>
    </source>
</reference>
<name>A0AAN9LD41_PHACN</name>
<comment type="caution">
    <text evidence="1">The sequence shown here is derived from an EMBL/GenBank/DDBJ whole genome shotgun (WGS) entry which is preliminary data.</text>
</comment>
<accession>A0AAN9LD41</accession>
<dbReference type="Proteomes" id="UP001374584">
    <property type="component" value="Unassembled WGS sequence"/>
</dbReference>
<keyword evidence="2" id="KW-1185">Reference proteome</keyword>